<dbReference type="GO" id="GO:0003677">
    <property type="term" value="F:DNA binding"/>
    <property type="evidence" value="ECO:0007669"/>
    <property type="project" value="UniProtKB-UniRule"/>
</dbReference>
<comment type="caution">
    <text evidence="4">The sequence shown here is derived from an EMBL/GenBank/DDBJ whole genome shotgun (WGS) entry which is preliminary data.</text>
</comment>
<keyword evidence="1 2" id="KW-0238">DNA-binding</keyword>
<dbReference type="Pfam" id="PF00440">
    <property type="entry name" value="TetR_N"/>
    <property type="match status" value="1"/>
</dbReference>
<evidence type="ECO:0000256" key="2">
    <source>
        <dbReference type="PROSITE-ProRule" id="PRU00335"/>
    </source>
</evidence>
<dbReference type="PANTHER" id="PTHR43479:SF7">
    <property type="entry name" value="TETR-FAMILY TRANSCRIPTIONAL REGULATOR"/>
    <property type="match status" value="1"/>
</dbReference>
<evidence type="ECO:0000259" key="3">
    <source>
        <dbReference type="PROSITE" id="PS50977"/>
    </source>
</evidence>
<dbReference type="InterPro" id="IPR009057">
    <property type="entry name" value="Homeodomain-like_sf"/>
</dbReference>
<dbReference type="Proteomes" id="UP000612362">
    <property type="component" value="Unassembled WGS sequence"/>
</dbReference>
<sequence length="193" mass="21906">MARIEKSVDPRVKRTRQLLQQSFLELLQEKGFASVTIQDITERATINRATFYAHYTDKYMLLDATFRQQIQEVIASKLSPSSGGGMQDLRILIKVVLLYLDEFYRHCGPKDLRYLEWIVQEEVATVLLRWLKQTKKAGSSSRIPKETLASAMSWAIFGTAAGWCLDKGSLSVEEMANHILLALSEGGTYIQES</sequence>
<dbReference type="Gene3D" id="1.10.357.10">
    <property type="entry name" value="Tetracycline Repressor, domain 2"/>
    <property type="match status" value="1"/>
</dbReference>
<accession>A0A8J3HQU4</accession>
<feature type="DNA-binding region" description="H-T-H motif" evidence="2">
    <location>
        <begin position="36"/>
        <end position="55"/>
    </location>
</feature>
<proteinExistence type="predicted"/>
<keyword evidence="5" id="KW-1185">Reference proteome</keyword>
<feature type="domain" description="HTH tetR-type" evidence="3">
    <location>
        <begin position="13"/>
        <end position="73"/>
    </location>
</feature>
<protein>
    <submittedName>
        <fullName evidence="4">TetR/AcrR family transcriptional regulator</fullName>
    </submittedName>
</protein>
<dbReference type="SUPFAM" id="SSF46689">
    <property type="entry name" value="Homeodomain-like"/>
    <property type="match status" value="1"/>
</dbReference>
<gene>
    <name evidence="4" type="ORF">KSX_03000</name>
</gene>
<dbReference type="AlphaFoldDB" id="A0A8J3HQU4"/>
<name>A0A8J3HQU4_9CHLR</name>
<dbReference type="InterPro" id="IPR050624">
    <property type="entry name" value="HTH-type_Tx_Regulator"/>
</dbReference>
<dbReference type="InterPro" id="IPR001647">
    <property type="entry name" value="HTH_TetR"/>
</dbReference>
<evidence type="ECO:0000256" key="1">
    <source>
        <dbReference type="ARBA" id="ARBA00023125"/>
    </source>
</evidence>
<dbReference type="EMBL" id="BNJF01000001">
    <property type="protein sequence ID" value="GHO42137.1"/>
    <property type="molecule type" value="Genomic_DNA"/>
</dbReference>
<evidence type="ECO:0000313" key="4">
    <source>
        <dbReference type="EMBL" id="GHO42137.1"/>
    </source>
</evidence>
<reference evidence="4" key="1">
    <citation type="submission" date="2020-10" db="EMBL/GenBank/DDBJ databases">
        <title>Taxonomic study of unclassified bacteria belonging to the class Ktedonobacteria.</title>
        <authorList>
            <person name="Yabe S."/>
            <person name="Wang C.M."/>
            <person name="Zheng Y."/>
            <person name="Sakai Y."/>
            <person name="Cavaletti L."/>
            <person name="Monciardini P."/>
            <person name="Donadio S."/>
        </authorList>
    </citation>
    <scope>NUCLEOTIDE SEQUENCE</scope>
    <source>
        <strain evidence="4">SOSP1-1</strain>
    </source>
</reference>
<dbReference type="PROSITE" id="PS50977">
    <property type="entry name" value="HTH_TETR_2"/>
    <property type="match status" value="1"/>
</dbReference>
<dbReference type="PANTHER" id="PTHR43479">
    <property type="entry name" value="ACREF/ENVCD OPERON REPRESSOR-RELATED"/>
    <property type="match status" value="1"/>
</dbReference>
<organism evidence="4 5">
    <name type="scientific">Ktedonospora formicarum</name>
    <dbReference type="NCBI Taxonomy" id="2778364"/>
    <lineage>
        <taxon>Bacteria</taxon>
        <taxon>Bacillati</taxon>
        <taxon>Chloroflexota</taxon>
        <taxon>Ktedonobacteria</taxon>
        <taxon>Ktedonobacterales</taxon>
        <taxon>Ktedonobacteraceae</taxon>
        <taxon>Ktedonospora</taxon>
    </lineage>
</organism>
<evidence type="ECO:0000313" key="5">
    <source>
        <dbReference type="Proteomes" id="UP000612362"/>
    </source>
</evidence>
<dbReference type="RefSeq" id="WP_220191717.1">
    <property type="nucleotide sequence ID" value="NZ_BNJF01000001.1"/>
</dbReference>